<gene>
    <name evidence="2" type="ORF">LSTR_LSTR009710</name>
</gene>
<dbReference type="AlphaFoldDB" id="A0A482WVH8"/>
<keyword evidence="3" id="KW-1185">Reference proteome</keyword>
<keyword evidence="1" id="KW-0732">Signal</keyword>
<dbReference type="Proteomes" id="UP000291343">
    <property type="component" value="Unassembled WGS sequence"/>
</dbReference>
<accession>A0A482WVH8</accession>
<proteinExistence type="predicted"/>
<evidence type="ECO:0000313" key="3">
    <source>
        <dbReference type="Proteomes" id="UP000291343"/>
    </source>
</evidence>
<comment type="caution">
    <text evidence="2">The sequence shown here is derived from an EMBL/GenBank/DDBJ whole genome shotgun (WGS) entry which is preliminary data.</text>
</comment>
<dbReference type="InParanoid" id="A0A482WVH8"/>
<feature type="chain" id="PRO_5019749381" evidence="1">
    <location>
        <begin position="22"/>
        <end position="141"/>
    </location>
</feature>
<organism evidence="2 3">
    <name type="scientific">Laodelphax striatellus</name>
    <name type="common">Small brown planthopper</name>
    <name type="synonym">Delphax striatella</name>
    <dbReference type="NCBI Taxonomy" id="195883"/>
    <lineage>
        <taxon>Eukaryota</taxon>
        <taxon>Metazoa</taxon>
        <taxon>Ecdysozoa</taxon>
        <taxon>Arthropoda</taxon>
        <taxon>Hexapoda</taxon>
        <taxon>Insecta</taxon>
        <taxon>Pterygota</taxon>
        <taxon>Neoptera</taxon>
        <taxon>Paraneoptera</taxon>
        <taxon>Hemiptera</taxon>
        <taxon>Auchenorrhyncha</taxon>
        <taxon>Fulgoroidea</taxon>
        <taxon>Delphacidae</taxon>
        <taxon>Criomorphinae</taxon>
        <taxon>Laodelphax</taxon>
    </lineage>
</organism>
<name>A0A482WVH8_LAOST</name>
<protein>
    <submittedName>
        <fullName evidence="2">Uncharacterized protein</fullName>
    </submittedName>
</protein>
<evidence type="ECO:0000256" key="1">
    <source>
        <dbReference type="SAM" id="SignalP"/>
    </source>
</evidence>
<feature type="signal peptide" evidence="1">
    <location>
        <begin position="1"/>
        <end position="21"/>
    </location>
</feature>
<dbReference type="EMBL" id="QKKF02023541">
    <property type="protein sequence ID" value="RZF37629.1"/>
    <property type="molecule type" value="Genomic_DNA"/>
</dbReference>
<evidence type="ECO:0000313" key="2">
    <source>
        <dbReference type="EMBL" id="RZF37629.1"/>
    </source>
</evidence>
<reference evidence="2 3" key="1">
    <citation type="journal article" date="2017" name="Gigascience">
        <title>Genome sequence of the small brown planthopper, Laodelphax striatellus.</title>
        <authorList>
            <person name="Zhu J."/>
            <person name="Jiang F."/>
            <person name="Wang X."/>
            <person name="Yang P."/>
            <person name="Bao Y."/>
            <person name="Zhao W."/>
            <person name="Wang W."/>
            <person name="Lu H."/>
            <person name="Wang Q."/>
            <person name="Cui N."/>
            <person name="Li J."/>
            <person name="Chen X."/>
            <person name="Luo L."/>
            <person name="Yu J."/>
            <person name="Kang L."/>
            <person name="Cui F."/>
        </authorList>
    </citation>
    <scope>NUCLEOTIDE SEQUENCE [LARGE SCALE GENOMIC DNA]</scope>
    <source>
        <strain evidence="2">Lst14</strain>
    </source>
</reference>
<sequence length="141" mass="14555">MASNLVIATCLAVALFHVAHSFPTSCGCGCGKTAIVIKEDKCCCPPPCCACHKKCGDTIVIREPDTCCCHPVCVPVCGGYGYGSGYGYGAYGAGYGYGGYGCGCCQPCCACHKKCGDTIIVKEPDTCCCRPVCRPVVSCCC</sequence>